<dbReference type="EMBL" id="JAGTJQ010000018">
    <property type="protein sequence ID" value="KAH7009397.1"/>
    <property type="molecule type" value="Genomic_DNA"/>
</dbReference>
<dbReference type="SMART" id="SM00174">
    <property type="entry name" value="RHO"/>
    <property type="match status" value="1"/>
</dbReference>
<sequence>MQAHCPASSTRGSIMHQYTPISLTIEIWGDGAVGKTCLIQRYLYNKYVVEYDPTIEDTHIVVRGGCRIKFVDASGYNGLIRDAEESEDERNAPRVIIIAFELTSSSSLEHAKVLREKIPRGVGFILAGTKVDVGHGREVADNGKAAAQSFKCGYFRVSAQNDVGVKELFKAAIKLGLGSQAPTDDPAAVGSESRP</sequence>
<gene>
    <name evidence="3" type="ORF">B0I36DRAFT_342254</name>
</gene>
<comment type="caution">
    <text evidence="3">The sequence shown here is derived from an EMBL/GenBank/DDBJ whole genome shotgun (WGS) entry which is preliminary data.</text>
</comment>
<evidence type="ECO:0000313" key="4">
    <source>
        <dbReference type="Proteomes" id="UP000756346"/>
    </source>
</evidence>
<dbReference type="PRINTS" id="PR00449">
    <property type="entry name" value="RASTRNSFRMNG"/>
</dbReference>
<keyword evidence="1" id="KW-0547">Nucleotide-binding</keyword>
<dbReference type="InterPro" id="IPR020849">
    <property type="entry name" value="Small_GTPase_Ras-type"/>
</dbReference>
<keyword evidence="3" id="KW-0378">Hydrolase</keyword>
<name>A0A9P8XPL2_9PEZI</name>
<dbReference type="AlphaFoldDB" id="A0A9P8XPL2"/>
<dbReference type="Proteomes" id="UP000756346">
    <property type="component" value="Unassembled WGS sequence"/>
</dbReference>
<proteinExistence type="predicted"/>
<dbReference type="Gene3D" id="3.40.50.300">
    <property type="entry name" value="P-loop containing nucleotide triphosphate hydrolases"/>
    <property type="match status" value="1"/>
</dbReference>
<dbReference type="SMART" id="SM00173">
    <property type="entry name" value="RAS"/>
    <property type="match status" value="1"/>
</dbReference>
<dbReference type="Pfam" id="PF00071">
    <property type="entry name" value="Ras"/>
    <property type="match status" value="1"/>
</dbReference>
<dbReference type="SMART" id="SM00175">
    <property type="entry name" value="RAB"/>
    <property type="match status" value="1"/>
</dbReference>
<dbReference type="GeneID" id="70185614"/>
<dbReference type="InterPro" id="IPR027417">
    <property type="entry name" value="P-loop_NTPase"/>
</dbReference>
<keyword evidence="4" id="KW-1185">Reference proteome</keyword>
<evidence type="ECO:0000256" key="1">
    <source>
        <dbReference type="ARBA" id="ARBA00022741"/>
    </source>
</evidence>
<dbReference type="NCBIfam" id="TIGR00231">
    <property type="entry name" value="small_GTP"/>
    <property type="match status" value="1"/>
</dbReference>
<dbReference type="GO" id="GO:0005525">
    <property type="term" value="F:GTP binding"/>
    <property type="evidence" value="ECO:0007669"/>
    <property type="project" value="UniProtKB-KW"/>
</dbReference>
<dbReference type="InterPro" id="IPR001806">
    <property type="entry name" value="Small_GTPase"/>
</dbReference>
<dbReference type="SUPFAM" id="SSF52540">
    <property type="entry name" value="P-loop containing nucleoside triphosphate hydrolases"/>
    <property type="match status" value="1"/>
</dbReference>
<dbReference type="PANTHER" id="PTHR24070">
    <property type="entry name" value="RAS, DI-RAS, AND RHEB FAMILY MEMBERS OF SMALL GTPASE SUPERFAMILY"/>
    <property type="match status" value="1"/>
</dbReference>
<evidence type="ECO:0000313" key="3">
    <source>
        <dbReference type="EMBL" id="KAH7009397.1"/>
    </source>
</evidence>
<dbReference type="RefSeq" id="XP_046004025.1">
    <property type="nucleotide sequence ID" value="XM_046156068.1"/>
</dbReference>
<dbReference type="GO" id="GO:0003924">
    <property type="term" value="F:GTPase activity"/>
    <property type="evidence" value="ECO:0007669"/>
    <property type="project" value="InterPro"/>
</dbReference>
<dbReference type="OrthoDB" id="3477930at2759"/>
<dbReference type="GO" id="GO:0007165">
    <property type="term" value="P:signal transduction"/>
    <property type="evidence" value="ECO:0007669"/>
    <property type="project" value="InterPro"/>
</dbReference>
<evidence type="ECO:0000256" key="2">
    <source>
        <dbReference type="ARBA" id="ARBA00023134"/>
    </source>
</evidence>
<protein>
    <submittedName>
        <fullName evidence="3">P-loop containing nucleoside triphosphate hydrolase protein</fullName>
    </submittedName>
</protein>
<dbReference type="GO" id="GO:0016020">
    <property type="term" value="C:membrane"/>
    <property type="evidence" value="ECO:0007669"/>
    <property type="project" value="InterPro"/>
</dbReference>
<keyword evidence="2" id="KW-0342">GTP-binding</keyword>
<dbReference type="InterPro" id="IPR005225">
    <property type="entry name" value="Small_GTP-bd"/>
</dbReference>
<accession>A0A9P8XPL2</accession>
<organism evidence="3 4">
    <name type="scientific">Microdochium trichocladiopsis</name>
    <dbReference type="NCBI Taxonomy" id="1682393"/>
    <lineage>
        <taxon>Eukaryota</taxon>
        <taxon>Fungi</taxon>
        <taxon>Dikarya</taxon>
        <taxon>Ascomycota</taxon>
        <taxon>Pezizomycotina</taxon>
        <taxon>Sordariomycetes</taxon>
        <taxon>Xylariomycetidae</taxon>
        <taxon>Xylariales</taxon>
        <taxon>Microdochiaceae</taxon>
        <taxon>Microdochium</taxon>
    </lineage>
</organism>
<reference evidence="3" key="1">
    <citation type="journal article" date="2021" name="Nat. Commun.">
        <title>Genetic determinants of endophytism in the Arabidopsis root mycobiome.</title>
        <authorList>
            <person name="Mesny F."/>
            <person name="Miyauchi S."/>
            <person name="Thiergart T."/>
            <person name="Pickel B."/>
            <person name="Atanasova L."/>
            <person name="Karlsson M."/>
            <person name="Huettel B."/>
            <person name="Barry K.W."/>
            <person name="Haridas S."/>
            <person name="Chen C."/>
            <person name="Bauer D."/>
            <person name="Andreopoulos W."/>
            <person name="Pangilinan J."/>
            <person name="LaButti K."/>
            <person name="Riley R."/>
            <person name="Lipzen A."/>
            <person name="Clum A."/>
            <person name="Drula E."/>
            <person name="Henrissat B."/>
            <person name="Kohler A."/>
            <person name="Grigoriev I.V."/>
            <person name="Martin F.M."/>
            <person name="Hacquard S."/>
        </authorList>
    </citation>
    <scope>NUCLEOTIDE SEQUENCE</scope>
    <source>
        <strain evidence="3">MPI-CAGE-CH-0230</strain>
    </source>
</reference>